<evidence type="ECO:0000259" key="13">
    <source>
        <dbReference type="PROSITE" id="PS50835"/>
    </source>
</evidence>
<evidence type="ECO:0000256" key="2">
    <source>
        <dbReference type="ARBA" id="ARBA00022614"/>
    </source>
</evidence>
<evidence type="ECO:0000256" key="11">
    <source>
        <dbReference type="SAM" id="Phobius"/>
    </source>
</evidence>
<dbReference type="Proteomes" id="UP000694580">
    <property type="component" value="Chromosome 1"/>
</dbReference>
<comment type="subcellular location">
    <subcellularLocation>
        <location evidence="1">Membrane</location>
        <topology evidence="1">Single-pass type I membrane protein</topology>
    </subcellularLocation>
</comment>
<dbReference type="SUPFAM" id="SSF52058">
    <property type="entry name" value="L domain-like"/>
    <property type="match status" value="1"/>
</dbReference>
<dbReference type="GeneTree" id="ENSGT00940000156665"/>
<dbReference type="InterPro" id="IPR000372">
    <property type="entry name" value="LRRNT"/>
</dbReference>
<sequence>MVSPSSCVSSLSLLLLPLLLCLGPARGCPARCDCSVQTRSVSCHRRRLATVPEGIPIETRSLDLSKNRLRSLAPQNFSQLQQLEDLDLSANLLSSVEPGSFRAQPRLRALRLRGNQLTLLPHGALAGLTELLLLDLSQNKLVILLDGTFEEQRRLHTLELSDNELVFIAPRAFLGLVSLRQFTLARCNLSAVPSQSLAHMHNLEGLRLTQLNIAEVPAHAFRNMPQLRRLELDRWPALDGLPGPALQGLNLSALSVTHTNLSAVPALGHMRHLTHVNMSYSSIRVLRAGALHGLARLQELRLRMSLLERIEPNVFLGAASLRLLDVTANRLATLERAAFPPALNLSLRTLMIGRNPLVCDCRLRWMLQSAPPVLHVNDKKNPDDAQPECNTPAALAGKPLLEVAAEPHLLRLATCTRPRVIAVATQPAQVEEGRRAWLNCSADGSPPPTLSWVTPTRRHLTTKSTGRVVVHGDGSLEVRVAERQDSGVYICVASNPAGNASLSASLAVKSVASRDGPPGANRSSHYDYPDAYDGSGDGNVSLRGNATDRYARVRVVLDFTTILVSTAMGCLSFLGVVLFCFLLLFAWSRGKGKHRGSVDIQYVPRKRKGGGTEVPETSGPRRVNMKMI</sequence>
<keyword evidence="2" id="KW-0433">Leucine-rich repeat</keyword>
<gene>
    <name evidence="14" type="primary">LOC114789860</name>
</gene>
<feature type="chain" id="PRO_5044252815" description="Ig-like domain-containing protein" evidence="12">
    <location>
        <begin position="28"/>
        <end position="628"/>
    </location>
</feature>
<dbReference type="PROSITE" id="PS50835">
    <property type="entry name" value="IG_LIKE"/>
    <property type="match status" value="1"/>
</dbReference>
<keyword evidence="4 12" id="KW-0732">Signal</keyword>
<name>A0AAY4A9V2_9TELE</name>
<dbReference type="Pfam" id="PF07679">
    <property type="entry name" value="I-set"/>
    <property type="match status" value="1"/>
</dbReference>
<dbReference type="AlphaFoldDB" id="A0AAY4A9V2"/>
<evidence type="ECO:0000256" key="1">
    <source>
        <dbReference type="ARBA" id="ARBA00004479"/>
    </source>
</evidence>
<reference evidence="14 15" key="1">
    <citation type="submission" date="2020-06" db="EMBL/GenBank/DDBJ databases">
        <authorList>
            <consortium name="Wellcome Sanger Institute Data Sharing"/>
        </authorList>
    </citation>
    <scope>NUCLEOTIDE SEQUENCE [LARGE SCALE GENOMIC DNA]</scope>
</reference>
<dbReference type="Pfam" id="PF13855">
    <property type="entry name" value="LRR_8"/>
    <property type="match status" value="3"/>
</dbReference>
<dbReference type="InterPro" id="IPR003599">
    <property type="entry name" value="Ig_sub"/>
</dbReference>
<dbReference type="PANTHER" id="PTHR24369:SF207">
    <property type="entry name" value="LEUCINE RICH REPEAT AND IG DOMAIN CONTAINING 3"/>
    <property type="match status" value="1"/>
</dbReference>
<reference evidence="14" key="2">
    <citation type="submission" date="2025-08" db="UniProtKB">
        <authorList>
            <consortium name="Ensembl"/>
        </authorList>
    </citation>
    <scope>IDENTIFICATION</scope>
</reference>
<dbReference type="FunFam" id="3.80.10.10:FF:000014">
    <property type="entry name" value="Leucine-rich repeat and immunoglobulin-like domain-containing nogo receptor-interacting protein 1"/>
    <property type="match status" value="1"/>
</dbReference>
<dbReference type="FunFam" id="2.60.40.10:FF:000076">
    <property type="entry name" value="Leucine-rich repeat and Ig domain-containing 4"/>
    <property type="match status" value="1"/>
</dbReference>
<keyword evidence="9" id="KW-0325">Glycoprotein</keyword>
<dbReference type="InterPro" id="IPR050541">
    <property type="entry name" value="LRR_TM_domain-containing"/>
</dbReference>
<evidence type="ECO:0000256" key="10">
    <source>
        <dbReference type="ARBA" id="ARBA00023319"/>
    </source>
</evidence>
<keyword evidence="5" id="KW-0677">Repeat</keyword>
<reference evidence="14" key="3">
    <citation type="submission" date="2025-09" db="UniProtKB">
        <authorList>
            <consortium name="Ensembl"/>
        </authorList>
    </citation>
    <scope>IDENTIFICATION</scope>
</reference>
<evidence type="ECO:0000256" key="8">
    <source>
        <dbReference type="ARBA" id="ARBA00023157"/>
    </source>
</evidence>
<dbReference type="Gene3D" id="3.80.10.10">
    <property type="entry name" value="Ribonuclease Inhibitor"/>
    <property type="match status" value="1"/>
</dbReference>
<evidence type="ECO:0000313" key="15">
    <source>
        <dbReference type="Proteomes" id="UP000694580"/>
    </source>
</evidence>
<dbReference type="InterPro" id="IPR013783">
    <property type="entry name" value="Ig-like_fold"/>
</dbReference>
<dbReference type="PROSITE" id="PS51450">
    <property type="entry name" value="LRR"/>
    <property type="match status" value="1"/>
</dbReference>
<dbReference type="Gene3D" id="2.60.40.10">
    <property type="entry name" value="Immunoglobulins"/>
    <property type="match status" value="1"/>
</dbReference>
<protein>
    <recommendedName>
        <fullName evidence="13">Ig-like domain-containing protein</fullName>
    </recommendedName>
</protein>
<keyword evidence="8" id="KW-1015">Disulfide bond</keyword>
<feature type="domain" description="Ig-like" evidence="13">
    <location>
        <begin position="418"/>
        <end position="507"/>
    </location>
</feature>
<evidence type="ECO:0000256" key="7">
    <source>
        <dbReference type="ARBA" id="ARBA00023136"/>
    </source>
</evidence>
<dbReference type="InterPro" id="IPR013098">
    <property type="entry name" value="Ig_I-set"/>
</dbReference>
<keyword evidence="10" id="KW-0393">Immunoglobulin domain</keyword>
<dbReference type="Ensembl" id="ENSDCDT00010005004.1">
    <property type="protein sequence ID" value="ENSDCDP00010004840.1"/>
    <property type="gene ID" value="ENSDCDG00010002139.1"/>
</dbReference>
<dbReference type="GO" id="GO:0005886">
    <property type="term" value="C:plasma membrane"/>
    <property type="evidence" value="ECO:0007669"/>
    <property type="project" value="TreeGrafter"/>
</dbReference>
<dbReference type="GeneID" id="114789860"/>
<feature type="signal peptide" evidence="12">
    <location>
        <begin position="1"/>
        <end position="27"/>
    </location>
</feature>
<dbReference type="InterPro" id="IPR036179">
    <property type="entry name" value="Ig-like_dom_sf"/>
</dbReference>
<dbReference type="SMART" id="SM00013">
    <property type="entry name" value="LRRNT"/>
    <property type="match status" value="1"/>
</dbReference>
<dbReference type="InterPro" id="IPR007110">
    <property type="entry name" value="Ig-like_dom"/>
</dbReference>
<dbReference type="InterPro" id="IPR000483">
    <property type="entry name" value="Cys-rich_flank_reg_C"/>
</dbReference>
<dbReference type="SMART" id="SM00408">
    <property type="entry name" value="IGc2"/>
    <property type="match status" value="1"/>
</dbReference>
<evidence type="ECO:0000256" key="5">
    <source>
        <dbReference type="ARBA" id="ARBA00022737"/>
    </source>
</evidence>
<keyword evidence="3 11" id="KW-0812">Transmembrane</keyword>
<evidence type="ECO:0000256" key="12">
    <source>
        <dbReference type="SAM" id="SignalP"/>
    </source>
</evidence>
<dbReference type="InterPro" id="IPR032675">
    <property type="entry name" value="LRR_dom_sf"/>
</dbReference>
<dbReference type="InterPro" id="IPR003591">
    <property type="entry name" value="Leu-rich_rpt_typical-subtyp"/>
</dbReference>
<evidence type="ECO:0000313" key="14">
    <source>
        <dbReference type="Ensembl" id="ENSDCDP00010004840.1"/>
    </source>
</evidence>
<dbReference type="SUPFAM" id="SSF48726">
    <property type="entry name" value="Immunoglobulin"/>
    <property type="match status" value="1"/>
</dbReference>
<proteinExistence type="predicted"/>
<evidence type="ECO:0000256" key="6">
    <source>
        <dbReference type="ARBA" id="ARBA00022989"/>
    </source>
</evidence>
<keyword evidence="6 11" id="KW-1133">Transmembrane helix</keyword>
<keyword evidence="7 11" id="KW-0472">Membrane</keyword>
<dbReference type="InterPro" id="IPR001611">
    <property type="entry name" value="Leu-rich_rpt"/>
</dbReference>
<feature type="transmembrane region" description="Helical" evidence="11">
    <location>
        <begin position="562"/>
        <end position="587"/>
    </location>
</feature>
<evidence type="ECO:0000256" key="4">
    <source>
        <dbReference type="ARBA" id="ARBA00022729"/>
    </source>
</evidence>
<dbReference type="RefSeq" id="XP_028835113.1">
    <property type="nucleotide sequence ID" value="XM_028979280.1"/>
</dbReference>
<organism evidence="14 15">
    <name type="scientific">Denticeps clupeoides</name>
    <name type="common">denticle herring</name>
    <dbReference type="NCBI Taxonomy" id="299321"/>
    <lineage>
        <taxon>Eukaryota</taxon>
        <taxon>Metazoa</taxon>
        <taxon>Chordata</taxon>
        <taxon>Craniata</taxon>
        <taxon>Vertebrata</taxon>
        <taxon>Euteleostomi</taxon>
        <taxon>Actinopterygii</taxon>
        <taxon>Neopterygii</taxon>
        <taxon>Teleostei</taxon>
        <taxon>Clupei</taxon>
        <taxon>Clupeiformes</taxon>
        <taxon>Denticipitoidei</taxon>
        <taxon>Denticipitidae</taxon>
        <taxon>Denticeps</taxon>
    </lineage>
</organism>
<evidence type="ECO:0000256" key="9">
    <source>
        <dbReference type="ARBA" id="ARBA00023180"/>
    </source>
</evidence>
<keyword evidence="15" id="KW-1185">Reference proteome</keyword>
<dbReference type="PANTHER" id="PTHR24369">
    <property type="entry name" value="ANTIGEN BSP, PUTATIVE-RELATED"/>
    <property type="match status" value="1"/>
</dbReference>
<evidence type="ECO:0000256" key="3">
    <source>
        <dbReference type="ARBA" id="ARBA00022692"/>
    </source>
</evidence>
<dbReference type="InterPro" id="IPR003598">
    <property type="entry name" value="Ig_sub2"/>
</dbReference>
<accession>A0AAY4A9V2</accession>
<dbReference type="SMART" id="SM00409">
    <property type="entry name" value="IG"/>
    <property type="match status" value="1"/>
</dbReference>
<dbReference type="SMART" id="SM00082">
    <property type="entry name" value="LRRCT"/>
    <property type="match status" value="1"/>
</dbReference>
<dbReference type="SMART" id="SM00369">
    <property type="entry name" value="LRR_TYP"/>
    <property type="match status" value="10"/>
</dbReference>